<gene>
    <name evidence="1" type="ORF">UFOPK4071_01514</name>
</gene>
<sequence length="96" mass="11384">MACHEFKVGEEPADLIDERYILNSEWNTWTWNTSAYTDRNVELNTLRVDRVELLVVDRNLRVESSRECSRCLYSESFNRILELAHALHTLIRVDLE</sequence>
<name>A0A6J7RBE9_9ZZZZ</name>
<accession>A0A6J7RBE9</accession>
<organism evidence="1">
    <name type="scientific">freshwater metagenome</name>
    <dbReference type="NCBI Taxonomy" id="449393"/>
    <lineage>
        <taxon>unclassified sequences</taxon>
        <taxon>metagenomes</taxon>
        <taxon>ecological metagenomes</taxon>
    </lineage>
</organism>
<dbReference type="AlphaFoldDB" id="A0A6J7RBE9"/>
<proteinExistence type="predicted"/>
<reference evidence="1" key="1">
    <citation type="submission" date="2020-05" db="EMBL/GenBank/DDBJ databases">
        <authorList>
            <person name="Chiriac C."/>
            <person name="Salcher M."/>
            <person name="Ghai R."/>
            <person name="Kavagutti S V."/>
        </authorList>
    </citation>
    <scope>NUCLEOTIDE SEQUENCE</scope>
</reference>
<evidence type="ECO:0000313" key="1">
    <source>
        <dbReference type="EMBL" id="CAB5026059.1"/>
    </source>
</evidence>
<dbReference type="EMBL" id="CAFBPF010000255">
    <property type="protein sequence ID" value="CAB5026059.1"/>
    <property type="molecule type" value="Genomic_DNA"/>
</dbReference>
<protein>
    <submittedName>
        <fullName evidence="1">Unannotated protein</fullName>
    </submittedName>
</protein>